<dbReference type="GO" id="GO:0019843">
    <property type="term" value="F:rRNA binding"/>
    <property type="evidence" value="ECO:0007669"/>
    <property type="project" value="UniProtKB-UniRule"/>
</dbReference>
<comment type="caution">
    <text evidence="7">The sequence shown here is derived from an EMBL/GenBank/DDBJ whole genome shotgun (WGS) entry which is preliminary data.</text>
</comment>
<evidence type="ECO:0000256" key="6">
    <source>
        <dbReference type="HAMAP-Rule" id="MF_01345"/>
    </source>
</evidence>
<dbReference type="PANTHER" id="PTHR10744:SF1">
    <property type="entry name" value="SMALL RIBOSOMAL SUBUNIT PROTEIN US17M"/>
    <property type="match status" value="1"/>
</dbReference>
<evidence type="ECO:0000313" key="7">
    <source>
        <dbReference type="EMBL" id="KKR35138.1"/>
    </source>
</evidence>
<protein>
    <recommendedName>
        <fullName evidence="6">Small ribosomal subunit protein uS17</fullName>
    </recommendedName>
</protein>
<dbReference type="PRINTS" id="PR00973">
    <property type="entry name" value="RIBOSOMALS17"/>
</dbReference>
<dbReference type="Proteomes" id="UP000034855">
    <property type="component" value="Unassembled WGS sequence"/>
</dbReference>
<keyword evidence="3 6" id="KW-0694">RNA-binding</keyword>
<dbReference type="SUPFAM" id="SSF50249">
    <property type="entry name" value="Nucleic acid-binding proteins"/>
    <property type="match status" value="1"/>
</dbReference>
<proteinExistence type="inferred from homology"/>
<dbReference type="PATRIC" id="fig|1619037.3.peg.104"/>
<keyword evidence="2 6" id="KW-0699">rRNA-binding</keyword>
<evidence type="ECO:0000256" key="3">
    <source>
        <dbReference type="ARBA" id="ARBA00022884"/>
    </source>
</evidence>
<comment type="subunit">
    <text evidence="6">Part of the 30S ribosomal subunit.</text>
</comment>
<keyword evidence="5 6" id="KW-0687">Ribonucleoprotein</keyword>
<dbReference type="AlphaFoldDB" id="A0A0G0Q4U5"/>
<dbReference type="InterPro" id="IPR000266">
    <property type="entry name" value="Ribosomal_uS17"/>
</dbReference>
<dbReference type="InterPro" id="IPR019984">
    <property type="entry name" value="Ribosomal_uS17_bact/chlr"/>
</dbReference>
<evidence type="ECO:0000256" key="4">
    <source>
        <dbReference type="ARBA" id="ARBA00022980"/>
    </source>
</evidence>
<dbReference type="Pfam" id="PF00366">
    <property type="entry name" value="Ribosomal_S17"/>
    <property type="match status" value="1"/>
</dbReference>
<dbReference type="InterPro" id="IPR012340">
    <property type="entry name" value="NA-bd_OB-fold"/>
</dbReference>
<sequence>MQVNKRKFEGQVVSVAMKKTIVVRVDSLKVNSKYGKTYKVSNKYSVHDENGEAKMGDKVVFVESRPISKTKKWRLVEVVK</sequence>
<comment type="similarity">
    <text evidence="1 6">Belongs to the universal ribosomal protein uS17 family.</text>
</comment>
<evidence type="ECO:0000313" key="8">
    <source>
        <dbReference type="Proteomes" id="UP000034855"/>
    </source>
</evidence>
<dbReference type="PANTHER" id="PTHR10744">
    <property type="entry name" value="40S RIBOSOMAL PROTEIN S11 FAMILY MEMBER"/>
    <property type="match status" value="1"/>
</dbReference>
<dbReference type="CDD" id="cd00364">
    <property type="entry name" value="Ribosomal_uS17"/>
    <property type="match status" value="1"/>
</dbReference>
<dbReference type="GO" id="GO:0022627">
    <property type="term" value="C:cytosolic small ribosomal subunit"/>
    <property type="evidence" value="ECO:0007669"/>
    <property type="project" value="UniProtKB-UniRule"/>
</dbReference>
<evidence type="ECO:0000256" key="1">
    <source>
        <dbReference type="ARBA" id="ARBA00010254"/>
    </source>
</evidence>
<keyword evidence="4 6" id="KW-0689">Ribosomal protein</keyword>
<dbReference type="Gene3D" id="2.40.50.140">
    <property type="entry name" value="Nucleic acid-binding proteins"/>
    <property type="match status" value="1"/>
</dbReference>
<dbReference type="NCBIfam" id="TIGR03635">
    <property type="entry name" value="uS17_bact"/>
    <property type="match status" value="1"/>
</dbReference>
<accession>A0A0G0Q4U5</accession>
<evidence type="ECO:0000256" key="5">
    <source>
        <dbReference type="ARBA" id="ARBA00023274"/>
    </source>
</evidence>
<dbReference type="STRING" id="1619037.UT67_C0003G0012"/>
<dbReference type="EMBL" id="LBXR01000003">
    <property type="protein sequence ID" value="KKR35138.1"/>
    <property type="molecule type" value="Genomic_DNA"/>
</dbReference>
<dbReference type="GO" id="GO:0006412">
    <property type="term" value="P:translation"/>
    <property type="evidence" value="ECO:0007669"/>
    <property type="project" value="UniProtKB-UniRule"/>
</dbReference>
<dbReference type="NCBIfam" id="NF004123">
    <property type="entry name" value="PRK05610.1"/>
    <property type="match status" value="1"/>
</dbReference>
<name>A0A0G0Q4U5_9BACT</name>
<organism evidence="7 8">
    <name type="scientific">Candidatus Magasanikbacteria bacterium GW2011_GWA2_40_10</name>
    <dbReference type="NCBI Taxonomy" id="1619037"/>
    <lineage>
        <taxon>Bacteria</taxon>
        <taxon>Candidatus Magasanikiibacteriota</taxon>
    </lineage>
</organism>
<evidence type="ECO:0000256" key="2">
    <source>
        <dbReference type="ARBA" id="ARBA00022730"/>
    </source>
</evidence>
<dbReference type="HAMAP" id="MF_01345_B">
    <property type="entry name" value="Ribosomal_uS17_B"/>
    <property type="match status" value="1"/>
</dbReference>
<gene>
    <name evidence="6" type="primary">rpsQ</name>
    <name evidence="7" type="ORF">UT67_C0003G0012</name>
</gene>
<dbReference type="GO" id="GO:0003735">
    <property type="term" value="F:structural constituent of ribosome"/>
    <property type="evidence" value="ECO:0007669"/>
    <property type="project" value="UniProtKB-UniRule"/>
</dbReference>
<comment type="function">
    <text evidence="6">One of the primary rRNA binding proteins, it binds specifically to the 5'-end of 16S ribosomal RNA.</text>
</comment>
<reference evidence="7 8" key="1">
    <citation type="journal article" date="2015" name="Nature">
        <title>rRNA introns, odd ribosomes, and small enigmatic genomes across a large radiation of phyla.</title>
        <authorList>
            <person name="Brown C.T."/>
            <person name="Hug L.A."/>
            <person name="Thomas B.C."/>
            <person name="Sharon I."/>
            <person name="Castelle C.J."/>
            <person name="Singh A."/>
            <person name="Wilkins M.J."/>
            <person name="Williams K.H."/>
            <person name="Banfield J.F."/>
        </authorList>
    </citation>
    <scope>NUCLEOTIDE SEQUENCE [LARGE SCALE GENOMIC DNA]</scope>
</reference>